<sequence length="93" mass="10213">MELGVTQLVLVLGRMERLAQLARTQMDREATAAIQARLEALVVLAATALKVVKEERPTVRVRERQEVTGRRVRVPTLAAAAVVREPVASVETV</sequence>
<proteinExistence type="predicted"/>
<accession>A0A8J3GLX9</accession>
<evidence type="ECO:0000313" key="1">
    <source>
        <dbReference type="EMBL" id="GHD21184.1"/>
    </source>
</evidence>
<reference evidence="1" key="1">
    <citation type="journal article" date="2014" name="Int. J. Syst. Evol. Microbiol.">
        <title>Complete genome sequence of Corynebacterium casei LMG S-19264T (=DSM 44701T), isolated from a smear-ripened cheese.</title>
        <authorList>
            <consortium name="US DOE Joint Genome Institute (JGI-PGF)"/>
            <person name="Walter F."/>
            <person name="Albersmeier A."/>
            <person name="Kalinowski J."/>
            <person name="Ruckert C."/>
        </authorList>
    </citation>
    <scope>NUCLEOTIDE SEQUENCE</scope>
    <source>
        <strain evidence="1">KCTC 42249</strain>
    </source>
</reference>
<reference evidence="1" key="2">
    <citation type="submission" date="2020-09" db="EMBL/GenBank/DDBJ databases">
        <authorList>
            <person name="Sun Q."/>
            <person name="Kim S."/>
        </authorList>
    </citation>
    <scope>NUCLEOTIDE SEQUENCE</scope>
    <source>
        <strain evidence="1">KCTC 42249</strain>
    </source>
</reference>
<comment type="caution">
    <text evidence="1">The sequence shown here is derived from an EMBL/GenBank/DDBJ whole genome shotgun (WGS) entry which is preliminary data.</text>
</comment>
<organism evidence="1 2">
    <name type="scientific">Tianweitania populi</name>
    <dbReference type="NCBI Taxonomy" id="1607949"/>
    <lineage>
        <taxon>Bacteria</taxon>
        <taxon>Pseudomonadati</taxon>
        <taxon>Pseudomonadota</taxon>
        <taxon>Alphaproteobacteria</taxon>
        <taxon>Hyphomicrobiales</taxon>
        <taxon>Phyllobacteriaceae</taxon>
        <taxon>Tianweitania</taxon>
    </lineage>
</organism>
<evidence type="ECO:0000313" key="2">
    <source>
        <dbReference type="Proteomes" id="UP000630142"/>
    </source>
</evidence>
<dbReference type="EMBL" id="BMZQ01000003">
    <property type="protein sequence ID" value="GHD21184.1"/>
    <property type="molecule type" value="Genomic_DNA"/>
</dbReference>
<dbReference type="AlphaFoldDB" id="A0A8J3GLX9"/>
<dbReference type="Proteomes" id="UP000630142">
    <property type="component" value="Unassembled WGS sequence"/>
</dbReference>
<protein>
    <submittedName>
        <fullName evidence="1">Uncharacterized protein</fullName>
    </submittedName>
</protein>
<name>A0A8J3GLX9_9HYPH</name>
<keyword evidence="2" id="KW-1185">Reference proteome</keyword>
<gene>
    <name evidence="1" type="ORF">GCM10016234_34580</name>
</gene>